<evidence type="ECO:0000313" key="1">
    <source>
        <dbReference type="EMBL" id="KAF3690335.1"/>
    </source>
</evidence>
<name>A0A6G1PJ79_CHAAH</name>
<keyword evidence="2" id="KW-1185">Reference proteome</keyword>
<reference evidence="1 2" key="1">
    <citation type="submission" date="2019-02" db="EMBL/GenBank/DDBJ databases">
        <title>Opniocepnalus argus genome.</title>
        <authorList>
            <person name="Zhou C."/>
            <person name="Xiao S."/>
        </authorList>
    </citation>
    <scope>NUCLEOTIDE SEQUENCE [LARGE SCALE GENOMIC DNA]</scope>
    <source>
        <strain evidence="1">OARG1902GOOAL</strain>
        <tissue evidence="1">Muscle</tissue>
    </source>
</reference>
<evidence type="ECO:0000313" key="2">
    <source>
        <dbReference type="Proteomes" id="UP000503349"/>
    </source>
</evidence>
<sequence>MYVIGIEQTSKKQKPKNLLLVMSSRGVFSHRVALTMKVVISVNLLIQNYSRRHHLNKKLLQMMSFGGVFCLKIL</sequence>
<accession>A0A6G1PJ79</accession>
<organism evidence="1 2">
    <name type="scientific">Channa argus</name>
    <name type="common">Northern snakehead</name>
    <name type="synonym">Ophicephalus argus</name>
    <dbReference type="NCBI Taxonomy" id="215402"/>
    <lineage>
        <taxon>Eukaryota</taxon>
        <taxon>Metazoa</taxon>
        <taxon>Chordata</taxon>
        <taxon>Craniata</taxon>
        <taxon>Vertebrata</taxon>
        <taxon>Euteleostomi</taxon>
        <taxon>Actinopterygii</taxon>
        <taxon>Neopterygii</taxon>
        <taxon>Teleostei</taxon>
        <taxon>Neoteleostei</taxon>
        <taxon>Acanthomorphata</taxon>
        <taxon>Anabantaria</taxon>
        <taxon>Anabantiformes</taxon>
        <taxon>Channoidei</taxon>
        <taxon>Channidae</taxon>
        <taxon>Channa</taxon>
    </lineage>
</organism>
<protein>
    <submittedName>
        <fullName evidence="1">Uncharacterized protein</fullName>
    </submittedName>
</protein>
<proteinExistence type="predicted"/>
<gene>
    <name evidence="1" type="ORF">EXN66_Car006007</name>
</gene>
<dbReference type="Proteomes" id="UP000503349">
    <property type="component" value="Chromosome 5"/>
</dbReference>
<dbReference type="AlphaFoldDB" id="A0A6G1PJ79"/>
<reference evidence="2" key="2">
    <citation type="submission" date="2019-02" db="EMBL/GenBank/DDBJ databases">
        <title>Opniocepnalus argus Var Kimnra genome.</title>
        <authorList>
            <person name="Zhou C."/>
            <person name="Xiao S."/>
        </authorList>
    </citation>
    <scope>NUCLEOTIDE SEQUENCE [LARGE SCALE GENOMIC DNA]</scope>
</reference>
<dbReference type="EMBL" id="CM015716">
    <property type="protein sequence ID" value="KAF3690335.1"/>
    <property type="molecule type" value="Genomic_DNA"/>
</dbReference>